<gene>
    <name evidence="2" type="ORF">BKA23_1972</name>
</gene>
<dbReference type="PANTHER" id="PTHR43135">
    <property type="entry name" value="ALPHA-D-RIBOSE 1-METHYLPHOSPHONATE 5-TRIPHOSPHATE DIPHOSPHATASE"/>
    <property type="match status" value="1"/>
</dbReference>
<proteinExistence type="predicted"/>
<dbReference type="Gene3D" id="2.30.40.10">
    <property type="entry name" value="Urease, subunit C, domain 1"/>
    <property type="match status" value="1"/>
</dbReference>
<reference evidence="2 3" key="1">
    <citation type="submission" date="2019-06" db="EMBL/GenBank/DDBJ databases">
        <title>Sequencing the genomes of 1000 actinobacteria strains.</title>
        <authorList>
            <person name="Klenk H.-P."/>
        </authorList>
    </citation>
    <scope>NUCLEOTIDE SEQUENCE [LARGE SCALE GENOMIC DNA]</scope>
    <source>
        <strain evidence="2 3">DSM 19560</strain>
    </source>
</reference>
<name>A0A561EC05_9MICO</name>
<feature type="domain" description="Amidohydrolase-related" evidence="1">
    <location>
        <begin position="49"/>
        <end position="363"/>
    </location>
</feature>
<protein>
    <submittedName>
        <fullName evidence="2">Imidazolonepropionase-like amidohydrolase</fullName>
    </submittedName>
</protein>
<dbReference type="Proteomes" id="UP000318297">
    <property type="component" value="Unassembled WGS sequence"/>
</dbReference>
<dbReference type="GO" id="GO:0016810">
    <property type="term" value="F:hydrolase activity, acting on carbon-nitrogen (but not peptide) bonds"/>
    <property type="evidence" value="ECO:0007669"/>
    <property type="project" value="InterPro"/>
</dbReference>
<dbReference type="Pfam" id="PF01979">
    <property type="entry name" value="Amidohydro_1"/>
    <property type="match status" value="1"/>
</dbReference>
<evidence type="ECO:0000313" key="2">
    <source>
        <dbReference type="EMBL" id="TWE13143.1"/>
    </source>
</evidence>
<dbReference type="InterPro" id="IPR006680">
    <property type="entry name" value="Amidohydro-rel"/>
</dbReference>
<dbReference type="InterPro" id="IPR051781">
    <property type="entry name" value="Metallo-dep_Hydrolase"/>
</dbReference>
<dbReference type="AlphaFoldDB" id="A0A561EC05"/>
<keyword evidence="2" id="KW-0378">Hydrolase</keyword>
<dbReference type="PANTHER" id="PTHR43135:SF4">
    <property type="entry name" value="AMIDOHYDROLASE-RELATED DOMAIN-CONTAINING PROTEIN"/>
    <property type="match status" value="1"/>
</dbReference>
<dbReference type="InterPro" id="IPR032466">
    <property type="entry name" value="Metal_Hydrolase"/>
</dbReference>
<dbReference type="RefSeq" id="WP_211841638.1">
    <property type="nucleotide sequence ID" value="NZ_VIVQ01000001.1"/>
</dbReference>
<evidence type="ECO:0000259" key="1">
    <source>
        <dbReference type="Pfam" id="PF01979"/>
    </source>
</evidence>
<evidence type="ECO:0000313" key="3">
    <source>
        <dbReference type="Proteomes" id="UP000318297"/>
    </source>
</evidence>
<accession>A0A561EC05</accession>
<sequence>MANDAPVLHVRGRILVGPQEVRDELWVIDGRISWSPPDAGADVQSVSGFVLPGLVDAHCHVGLEAHGGVDAATTEQHALADREAGALLLRDAGSPVDSHWIDDREDLPRIIRAGRHIARTKRYIRNFAHEIEPEDLVAYVRQEARRGDGWVKLVGDWIDRDRGDLAPCWPREALTAAIATAHEEGARVTAHCFGEESLLDFAAAGTDCIEHAPGLQEDSIDLFARQGISIVPTLVNIENFPKFADAGEAKFPAYAAHMRDLYERRYATIAAAHEAGVPIWVGTDAGGQLPHGLAAAEVEELTRAGMTNLEALDAATWGARQWLGRPGIAEGESADFVVYESDPREDVRVLAAPSRIVLRGKVVR</sequence>
<dbReference type="EMBL" id="VIVQ01000001">
    <property type="protein sequence ID" value="TWE13143.1"/>
    <property type="molecule type" value="Genomic_DNA"/>
</dbReference>
<organism evidence="2 3">
    <name type="scientific">Rudaeicoccus suwonensis</name>
    <dbReference type="NCBI Taxonomy" id="657409"/>
    <lineage>
        <taxon>Bacteria</taxon>
        <taxon>Bacillati</taxon>
        <taxon>Actinomycetota</taxon>
        <taxon>Actinomycetes</taxon>
        <taxon>Micrococcales</taxon>
        <taxon>Dermacoccaceae</taxon>
        <taxon>Rudaeicoccus</taxon>
    </lineage>
</organism>
<dbReference type="SUPFAM" id="SSF51556">
    <property type="entry name" value="Metallo-dependent hydrolases"/>
    <property type="match status" value="1"/>
</dbReference>
<comment type="caution">
    <text evidence="2">The sequence shown here is derived from an EMBL/GenBank/DDBJ whole genome shotgun (WGS) entry which is preliminary data.</text>
</comment>
<dbReference type="InterPro" id="IPR011059">
    <property type="entry name" value="Metal-dep_hydrolase_composite"/>
</dbReference>
<dbReference type="Gene3D" id="3.20.20.140">
    <property type="entry name" value="Metal-dependent hydrolases"/>
    <property type="match status" value="1"/>
</dbReference>
<keyword evidence="3" id="KW-1185">Reference proteome</keyword>